<keyword evidence="1" id="KW-0812">Transmembrane</keyword>
<dbReference type="InterPro" id="IPR007163">
    <property type="entry name" value="VCA0040-like"/>
</dbReference>
<dbReference type="PANTHER" id="PTHR37308">
    <property type="entry name" value="INTEGRAL MEMBRANE PROTEIN"/>
    <property type="match status" value="1"/>
</dbReference>
<feature type="transmembrane region" description="Helical" evidence="1">
    <location>
        <begin position="281"/>
        <end position="301"/>
    </location>
</feature>
<organism evidence="2 3">
    <name type="scientific">Candidatus Venteria ishoeyi</name>
    <dbReference type="NCBI Taxonomy" id="1899563"/>
    <lineage>
        <taxon>Bacteria</taxon>
        <taxon>Pseudomonadati</taxon>
        <taxon>Pseudomonadota</taxon>
        <taxon>Gammaproteobacteria</taxon>
        <taxon>Thiotrichales</taxon>
        <taxon>Thiotrichaceae</taxon>
        <taxon>Venteria</taxon>
    </lineage>
</organism>
<feature type="transmembrane region" description="Helical" evidence="1">
    <location>
        <begin position="160"/>
        <end position="187"/>
    </location>
</feature>
<feature type="transmembrane region" description="Helical" evidence="1">
    <location>
        <begin position="73"/>
        <end position="94"/>
    </location>
</feature>
<feature type="transmembrane region" description="Helical" evidence="1">
    <location>
        <begin position="234"/>
        <end position="252"/>
    </location>
</feature>
<gene>
    <name evidence="2" type="ORF">MBHS_03029</name>
</gene>
<evidence type="ECO:0000256" key="1">
    <source>
        <dbReference type="SAM" id="Phobius"/>
    </source>
</evidence>
<feature type="transmembrane region" description="Helical" evidence="1">
    <location>
        <begin position="135"/>
        <end position="154"/>
    </location>
</feature>
<sequence length="313" mass="35233">MSILKFMQQRLDLVWKGFLWGAADVVPGVSGGTMALVLGIYERWLAAIRSFDRVWLQHIMHFNMQGALFHPQWAFLLPLVLGIFAALMFFTRVIPLPEWLHTHPEAVYGLFFGLIVGSIITLLRDLQVEKNSYWLFWPLGAVLGWFVVTSVPMSTPDTSWFIFISGFLAISAMLLPGISGSFILLILKKYDTILNGLGHFNLWIIVPFAFGAATGLVIFSRVLGWLLGHYHTQALLSIIGVLTASLWVIWPFQERTYALIHNKEKLISTTPYFPKTLDSTLVLSMDLMVVGLLVVVLLHHYSSKPSTTMASSH</sequence>
<accession>A0A1H6FDP6</accession>
<proteinExistence type="predicted"/>
<keyword evidence="1" id="KW-1133">Transmembrane helix</keyword>
<feature type="transmembrane region" description="Helical" evidence="1">
    <location>
        <begin position="199"/>
        <end position="222"/>
    </location>
</feature>
<feature type="transmembrane region" description="Helical" evidence="1">
    <location>
        <begin position="106"/>
        <end position="123"/>
    </location>
</feature>
<dbReference type="OrthoDB" id="9793746at2"/>
<dbReference type="RefSeq" id="WP_103920857.1">
    <property type="nucleotide sequence ID" value="NZ_FMSV02000518.1"/>
</dbReference>
<dbReference type="Proteomes" id="UP000236724">
    <property type="component" value="Unassembled WGS sequence"/>
</dbReference>
<evidence type="ECO:0000313" key="2">
    <source>
        <dbReference type="EMBL" id="SEH07155.1"/>
    </source>
</evidence>
<reference evidence="2 3" key="1">
    <citation type="submission" date="2016-10" db="EMBL/GenBank/DDBJ databases">
        <authorList>
            <person name="de Groot N.N."/>
        </authorList>
    </citation>
    <scope>NUCLEOTIDE SEQUENCE [LARGE SCALE GENOMIC DNA]</scope>
    <source>
        <strain evidence="2">MBHS1</strain>
    </source>
</reference>
<dbReference type="EMBL" id="FMSV02000518">
    <property type="protein sequence ID" value="SEH07155.1"/>
    <property type="molecule type" value="Genomic_DNA"/>
</dbReference>
<dbReference type="AlphaFoldDB" id="A0A1H6FDP6"/>
<keyword evidence="1" id="KW-0472">Membrane</keyword>
<protein>
    <recommendedName>
        <fullName evidence="4">DUF368 domain-containing protein</fullName>
    </recommendedName>
</protein>
<keyword evidence="3" id="KW-1185">Reference proteome</keyword>
<name>A0A1H6FDP6_9GAMM</name>
<dbReference type="Pfam" id="PF04018">
    <property type="entry name" value="VCA0040-like"/>
    <property type="match status" value="1"/>
</dbReference>
<evidence type="ECO:0000313" key="3">
    <source>
        <dbReference type="Proteomes" id="UP000236724"/>
    </source>
</evidence>
<evidence type="ECO:0008006" key="4">
    <source>
        <dbReference type="Google" id="ProtNLM"/>
    </source>
</evidence>
<dbReference type="PANTHER" id="PTHR37308:SF1">
    <property type="entry name" value="POLYPRENYL-PHOSPHATE TRANSPORTER"/>
    <property type="match status" value="1"/>
</dbReference>